<dbReference type="PRINTS" id="PR00411">
    <property type="entry name" value="PNDRDTASEI"/>
</dbReference>
<accession>D2PQ17</accession>
<reference evidence="3 4" key="2">
    <citation type="journal article" date="2010" name="Stand. Genomic Sci.">
        <title>Complete genome sequence of Kribbella flavida type strain (IFO 14399).</title>
        <authorList>
            <person name="Pukall R."/>
            <person name="Lapidus A."/>
            <person name="Glavina Del Rio T."/>
            <person name="Copeland A."/>
            <person name="Tice H."/>
            <person name="Cheng J.-F."/>
            <person name="Lucas S."/>
            <person name="Chen F."/>
            <person name="Nolan M."/>
            <person name="LaButti K."/>
            <person name="Pati A."/>
            <person name="Ivanova N."/>
            <person name="Mavrommatis K."/>
            <person name="Mikhailova N."/>
            <person name="Pitluck S."/>
            <person name="Bruce D."/>
            <person name="Goodwin L."/>
            <person name="Land M."/>
            <person name="Hauser L."/>
            <person name="Chang Y.-J."/>
            <person name="Jeffries C.D."/>
            <person name="Chen A."/>
            <person name="Palaniappan K."/>
            <person name="Chain P."/>
            <person name="Rohde M."/>
            <person name="Goeker M."/>
            <person name="Bristow J."/>
            <person name="Eisen J.A."/>
            <person name="Markowitz V."/>
            <person name="Hugenholtz P."/>
            <person name="Kyrpides N.C."/>
            <person name="Klenk H.-P."/>
            <person name="Brettin T."/>
        </authorList>
    </citation>
    <scope>NUCLEOTIDE SEQUENCE [LARGE SCALE GENOMIC DNA]</scope>
    <source>
        <strain evidence="4">DSM 17836 / JCM 10339 / NBRC 14399</strain>
    </source>
</reference>
<dbReference type="PANTHER" id="PTHR43539:SF78">
    <property type="entry name" value="FLAVIN-CONTAINING MONOOXYGENASE"/>
    <property type="match status" value="1"/>
</dbReference>
<evidence type="ECO:0000259" key="2">
    <source>
        <dbReference type="Pfam" id="PF01266"/>
    </source>
</evidence>
<dbReference type="Proteomes" id="UP000007967">
    <property type="component" value="Chromosome"/>
</dbReference>
<dbReference type="GO" id="GO:0004497">
    <property type="term" value="F:monooxygenase activity"/>
    <property type="evidence" value="ECO:0007669"/>
    <property type="project" value="TreeGrafter"/>
</dbReference>
<dbReference type="SUPFAM" id="SSF51905">
    <property type="entry name" value="FAD/NAD(P)-binding domain"/>
    <property type="match status" value="1"/>
</dbReference>
<organism evidence="3 4">
    <name type="scientific">Kribbella flavida (strain DSM 17836 / JCM 10339 / NBRC 14399)</name>
    <dbReference type="NCBI Taxonomy" id="479435"/>
    <lineage>
        <taxon>Bacteria</taxon>
        <taxon>Bacillati</taxon>
        <taxon>Actinomycetota</taxon>
        <taxon>Actinomycetes</taxon>
        <taxon>Propionibacteriales</taxon>
        <taxon>Kribbellaceae</taxon>
        <taxon>Kribbella</taxon>
    </lineage>
</organism>
<keyword evidence="1" id="KW-0560">Oxidoreductase</keyword>
<dbReference type="InterPro" id="IPR006076">
    <property type="entry name" value="FAD-dep_OxRdtase"/>
</dbReference>
<dbReference type="Gene3D" id="3.50.50.60">
    <property type="entry name" value="FAD/NAD(P)-binding domain"/>
    <property type="match status" value="1"/>
</dbReference>
<dbReference type="InterPro" id="IPR036188">
    <property type="entry name" value="FAD/NAD-bd_sf"/>
</dbReference>
<dbReference type="RefSeq" id="WP_012921497.1">
    <property type="nucleotide sequence ID" value="NC_013729.1"/>
</dbReference>
<dbReference type="EMBL" id="CP001736">
    <property type="protein sequence ID" value="ADB32941.1"/>
    <property type="molecule type" value="Genomic_DNA"/>
</dbReference>
<evidence type="ECO:0000313" key="3">
    <source>
        <dbReference type="EMBL" id="ADB32941.1"/>
    </source>
</evidence>
<dbReference type="AlphaFoldDB" id="D2PQ17"/>
<dbReference type="PRINTS" id="PR00368">
    <property type="entry name" value="FADPNR"/>
</dbReference>
<protein>
    <submittedName>
        <fullName evidence="3">FAD dependent oxidoreductase</fullName>
    </submittedName>
</protein>
<keyword evidence="4" id="KW-1185">Reference proteome</keyword>
<reference evidence="4" key="1">
    <citation type="submission" date="2009-09" db="EMBL/GenBank/DDBJ databases">
        <title>The complete genome of Kribbella flavida DSM 17836.</title>
        <authorList>
            <consortium name="US DOE Joint Genome Institute (JGI-PGF)"/>
            <person name="Lucas S."/>
            <person name="Copeland A."/>
            <person name="Lapidus A."/>
            <person name="Glavina del Rio T."/>
            <person name="Dalin E."/>
            <person name="Tice H."/>
            <person name="Bruce D."/>
            <person name="Goodwin L."/>
            <person name="Pitluck S."/>
            <person name="Kyrpides N."/>
            <person name="Mavromatis K."/>
            <person name="Ivanova N."/>
            <person name="Saunders E."/>
            <person name="Brettin T."/>
            <person name="Detter J.C."/>
            <person name="Han C."/>
            <person name="Larimer F."/>
            <person name="Land M."/>
            <person name="Hauser L."/>
            <person name="Markowitz V."/>
            <person name="Cheng J.-F."/>
            <person name="Hugenholtz P."/>
            <person name="Woyke T."/>
            <person name="Wu D."/>
            <person name="Pukall R."/>
            <person name="Klenk H.-P."/>
            <person name="Eisen J.A."/>
        </authorList>
    </citation>
    <scope>NUCLEOTIDE SEQUENCE [LARGE SCALE GENOMIC DNA]</scope>
    <source>
        <strain evidence="4">DSM 17836 / JCM 10339 / NBRC 14399</strain>
    </source>
</reference>
<proteinExistence type="predicted"/>
<dbReference type="KEGG" id="kfl:Kfla_3888"/>
<feature type="domain" description="FAD dependent oxidoreductase" evidence="2">
    <location>
        <begin position="6"/>
        <end position="70"/>
    </location>
</feature>
<dbReference type="OrthoDB" id="7279140at2"/>
<name>D2PQ17_KRIFD</name>
<dbReference type="Pfam" id="PF01266">
    <property type="entry name" value="DAO"/>
    <property type="match status" value="1"/>
</dbReference>
<evidence type="ECO:0000256" key="1">
    <source>
        <dbReference type="ARBA" id="ARBA00023002"/>
    </source>
</evidence>
<dbReference type="HOGENOM" id="CLU_039832_0_0_11"/>
<gene>
    <name evidence="3" type="ordered locus">Kfla_3888</name>
</gene>
<evidence type="ECO:0000313" key="4">
    <source>
        <dbReference type="Proteomes" id="UP000007967"/>
    </source>
</evidence>
<dbReference type="STRING" id="479435.Kfla_3888"/>
<dbReference type="eggNOG" id="COG2072">
    <property type="taxonomic scope" value="Bacteria"/>
</dbReference>
<dbReference type="GO" id="GO:0050660">
    <property type="term" value="F:flavin adenine dinucleotide binding"/>
    <property type="evidence" value="ECO:0007669"/>
    <property type="project" value="TreeGrafter"/>
</dbReference>
<dbReference type="PANTHER" id="PTHR43539">
    <property type="entry name" value="FLAVIN-BINDING MONOOXYGENASE-LIKE PROTEIN (AFU_ORTHOLOGUE AFUA_4G09220)"/>
    <property type="match status" value="1"/>
</dbReference>
<dbReference type="InterPro" id="IPR050982">
    <property type="entry name" value="Auxin_biosynth/cation_transpt"/>
</dbReference>
<sequence>MIEAPVVVIGAGPIGLAAAAHLAERGTDFTVLEAGSGVAAAIGEWRHVRLFSPWRYDLDPAARRLLERAGGWIEPDLGTLPTGGDLIDGYLEPLTKTPELSGRIRYGAEVVAVTRAGYDRVRTAGRENAPFLVRLTDGSELLASAVIDAAGTWRRPNVLGGSGIPARGEASAADHIASALPDVLGKDRDRFAGRRTAVVGAGHSAATTLLELGELSEQVPGTEVLWVVRGTDQARTYGGGDADELPARGALGTRLQRLVRAGRVELVGGFRTEELTLTTDGRVELVAGERRITVDTVVNSTGFRPDHDMVGELRLDLDPILGSTRALAPLIDPNKHSCGTVPPHGVDELAHPEPGYYAIGAKSYGRAPTFLLATGYEQARSVVAALAGDWEAARDVQLNLPETGVCSSGQALGDAETSGGCCGPAPQAVELTTSAGRGPATGITGGLLTVIDTKPAAGQSSCCT</sequence>